<dbReference type="eggNOG" id="COG0583">
    <property type="taxonomic scope" value="Bacteria"/>
</dbReference>
<evidence type="ECO:0000256" key="3">
    <source>
        <dbReference type="ARBA" id="ARBA00023125"/>
    </source>
</evidence>
<dbReference type="InterPro" id="IPR050389">
    <property type="entry name" value="LysR-type_TF"/>
</dbReference>
<evidence type="ECO:0000313" key="7">
    <source>
        <dbReference type="Proteomes" id="UP000002745"/>
    </source>
</evidence>
<evidence type="ECO:0000256" key="4">
    <source>
        <dbReference type="ARBA" id="ARBA00023163"/>
    </source>
</evidence>
<sequence>MNKIHSRTDRLDLNLLKVFEAVYREQNLTRAANLLSLSPSAVSHALRRLRAHLNDPLFVKEGRIMRPTPVCARMAPDLLDEIDRLRALLQSWGKFDPAQSKIVFTIGMPDAMEIVFFPEFVEKIRQLAPNVRIISARYDRNEMVASLSGHTLDICVDIALPTSKQLRHHPLTADDWCIVSKTHTIQTAADYLAQEHIAVSARTVGTVLEDSALEQRGIFRDVRVRCQNYLSALAIVERSDRILTMPKRLAQSMIQSRPLKIQDVPFSMPPIELNLYWHSDNEADSANKWLREIVIDTNDIFS</sequence>
<keyword evidence="2" id="KW-0805">Transcription regulation</keyword>
<dbReference type="AlphaFoldDB" id="C6XR04"/>
<dbReference type="Proteomes" id="UP000002745">
    <property type="component" value="Chromosome"/>
</dbReference>
<keyword evidence="4" id="KW-0804">Transcription</keyword>
<dbReference type="CDD" id="cd08417">
    <property type="entry name" value="PBP2_Nitroaromatics_like"/>
    <property type="match status" value="1"/>
</dbReference>
<dbReference type="Gene3D" id="1.10.10.10">
    <property type="entry name" value="Winged helix-like DNA-binding domain superfamily/Winged helix DNA-binding domain"/>
    <property type="match status" value="1"/>
</dbReference>
<dbReference type="Pfam" id="PF03466">
    <property type="entry name" value="LysR_substrate"/>
    <property type="match status" value="1"/>
</dbReference>
<accession>C6XR04</accession>
<dbReference type="SUPFAM" id="SSF46785">
    <property type="entry name" value="Winged helix' DNA-binding domain"/>
    <property type="match status" value="1"/>
</dbReference>
<dbReference type="GO" id="GO:0003677">
    <property type="term" value="F:DNA binding"/>
    <property type="evidence" value="ECO:0007669"/>
    <property type="project" value="UniProtKB-KW"/>
</dbReference>
<keyword evidence="3" id="KW-0238">DNA-binding</keyword>
<dbReference type="Gene3D" id="3.40.190.10">
    <property type="entry name" value="Periplasmic binding protein-like II"/>
    <property type="match status" value="2"/>
</dbReference>
<dbReference type="OrthoDB" id="9774011at2"/>
<reference evidence="7" key="1">
    <citation type="journal article" date="2011" name="J. Bacteriol.">
        <title>Genome sequences of eight morphologically diverse alphaproteobacteria.</title>
        <authorList>
            <consortium name="US DOE Joint Genome Institute"/>
            <person name="Brown P.J."/>
            <person name="Kysela D.T."/>
            <person name="Buechlein A."/>
            <person name="Hemmerich C."/>
            <person name="Brun Y.V."/>
        </authorList>
    </citation>
    <scope>NUCLEOTIDE SEQUENCE [LARGE SCALE GENOMIC DNA]</scope>
    <source>
        <strain evidence="7">ATCC 49814 / DSM 5838 / IFAM 1418</strain>
    </source>
</reference>
<proteinExistence type="inferred from homology"/>
<dbReference type="InterPro" id="IPR037402">
    <property type="entry name" value="YidZ_PBP2"/>
</dbReference>
<comment type="similarity">
    <text evidence="1">Belongs to the LysR transcriptional regulatory family.</text>
</comment>
<dbReference type="STRING" id="582402.Hbal_2862"/>
<dbReference type="InterPro" id="IPR036390">
    <property type="entry name" value="WH_DNA-bd_sf"/>
</dbReference>
<dbReference type="EMBL" id="CP001678">
    <property type="protein sequence ID" value="ACT60535.1"/>
    <property type="molecule type" value="Genomic_DNA"/>
</dbReference>
<organism evidence="6 7">
    <name type="scientific">Hirschia baltica (strain ATCC 49814 / DSM 5838 / IFAM 1418)</name>
    <dbReference type="NCBI Taxonomy" id="582402"/>
    <lineage>
        <taxon>Bacteria</taxon>
        <taxon>Pseudomonadati</taxon>
        <taxon>Pseudomonadota</taxon>
        <taxon>Alphaproteobacteria</taxon>
        <taxon>Hyphomonadales</taxon>
        <taxon>Hyphomonadaceae</taxon>
        <taxon>Hirschia</taxon>
    </lineage>
</organism>
<dbReference type="GO" id="GO:0003700">
    <property type="term" value="F:DNA-binding transcription factor activity"/>
    <property type="evidence" value="ECO:0007669"/>
    <property type="project" value="InterPro"/>
</dbReference>
<evidence type="ECO:0000256" key="1">
    <source>
        <dbReference type="ARBA" id="ARBA00009437"/>
    </source>
</evidence>
<evidence type="ECO:0000259" key="5">
    <source>
        <dbReference type="PROSITE" id="PS50931"/>
    </source>
</evidence>
<dbReference type="PROSITE" id="PS50931">
    <property type="entry name" value="HTH_LYSR"/>
    <property type="match status" value="1"/>
</dbReference>
<keyword evidence="7" id="KW-1185">Reference proteome</keyword>
<dbReference type="InterPro" id="IPR000847">
    <property type="entry name" value="LysR_HTH_N"/>
</dbReference>
<dbReference type="InterPro" id="IPR005119">
    <property type="entry name" value="LysR_subst-bd"/>
</dbReference>
<dbReference type="Pfam" id="PF00126">
    <property type="entry name" value="HTH_1"/>
    <property type="match status" value="1"/>
</dbReference>
<dbReference type="HOGENOM" id="CLU_039613_39_0_5"/>
<gene>
    <name evidence="6" type="ordered locus">Hbal_2862</name>
</gene>
<name>C6XR04_HIRBI</name>
<dbReference type="RefSeq" id="WP_015828685.1">
    <property type="nucleotide sequence ID" value="NC_012982.1"/>
</dbReference>
<dbReference type="InterPro" id="IPR036388">
    <property type="entry name" value="WH-like_DNA-bd_sf"/>
</dbReference>
<evidence type="ECO:0000313" key="6">
    <source>
        <dbReference type="EMBL" id="ACT60535.1"/>
    </source>
</evidence>
<protein>
    <submittedName>
        <fullName evidence="6">Transcriptional regulator, LysR family</fullName>
    </submittedName>
</protein>
<dbReference type="PANTHER" id="PTHR30118">
    <property type="entry name" value="HTH-TYPE TRANSCRIPTIONAL REGULATOR LEUO-RELATED"/>
    <property type="match status" value="1"/>
</dbReference>
<evidence type="ECO:0000256" key="2">
    <source>
        <dbReference type="ARBA" id="ARBA00023015"/>
    </source>
</evidence>
<dbReference type="KEGG" id="hba:Hbal_2862"/>
<feature type="domain" description="HTH lysR-type" evidence="5">
    <location>
        <begin position="11"/>
        <end position="68"/>
    </location>
</feature>
<dbReference type="SUPFAM" id="SSF53850">
    <property type="entry name" value="Periplasmic binding protein-like II"/>
    <property type="match status" value="1"/>
</dbReference>
<dbReference type="PANTHER" id="PTHR30118:SF15">
    <property type="entry name" value="TRANSCRIPTIONAL REGULATORY PROTEIN"/>
    <property type="match status" value="1"/>
</dbReference>